<dbReference type="Pfam" id="PF00931">
    <property type="entry name" value="NB-ARC"/>
    <property type="match status" value="1"/>
</dbReference>
<comment type="similarity">
    <text evidence="1">Belongs to the disease resistance NB-LRR family.</text>
</comment>
<feature type="domain" description="NB-ARC" evidence="5">
    <location>
        <begin position="163"/>
        <end position="210"/>
    </location>
</feature>
<dbReference type="InterPro" id="IPR027417">
    <property type="entry name" value="P-loop_NTPase"/>
</dbReference>
<evidence type="ECO:0000259" key="6">
    <source>
        <dbReference type="Pfam" id="PF23247"/>
    </source>
</evidence>
<dbReference type="EMBL" id="BDQV01000614">
    <property type="protein sequence ID" value="GAY66752.1"/>
    <property type="molecule type" value="Genomic_DNA"/>
</dbReference>
<evidence type="ECO:0000259" key="5">
    <source>
        <dbReference type="Pfam" id="PF00931"/>
    </source>
</evidence>
<evidence type="ECO:0000256" key="3">
    <source>
        <dbReference type="SAM" id="Coils"/>
    </source>
</evidence>
<feature type="chain" id="PRO_5014123302" evidence="4">
    <location>
        <begin position="18"/>
        <end position="526"/>
    </location>
</feature>
<evidence type="ECO:0000313" key="7">
    <source>
        <dbReference type="EMBL" id="GAY66752.1"/>
    </source>
</evidence>
<dbReference type="GO" id="GO:0043531">
    <property type="term" value="F:ADP binding"/>
    <property type="evidence" value="ECO:0007669"/>
    <property type="project" value="InterPro"/>
</dbReference>
<feature type="domain" description="Disease resistance protein At4g27190-like leucine-rich repeats" evidence="6">
    <location>
        <begin position="367"/>
        <end position="470"/>
    </location>
</feature>
<keyword evidence="8" id="KW-1185">Reference proteome</keyword>
<keyword evidence="2" id="KW-0611">Plant defense</keyword>
<evidence type="ECO:0000313" key="8">
    <source>
        <dbReference type="Proteomes" id="UP000236630"/>
    </source>
</evidence>
<dbReference type="SUPFAM" id="SSF52058">
    <property type="entry name" value="L domain-like"/>
    <property type="match status" value="1"/>
</dbReference>
<organism evidence="7 8">
    <name type="scientific">Citrus unshiu</name>
    <name type="common">Satsuma mandarin</name>
    <name type="synonym">Citrus nobilis var. unshiu</name>
    <dbReference type="NCBI Taxonomy" id="55188"/>
    <lineage>
        <taxon>Eukaryota</taxon>
        <taxon>Viridiplantae</taxon>
        <taxon>Streptophyta</taxon>
        <taxon>Embryophyta</taxon>
        <taxon>Tracheophyta</taxon>
        <taxon>Spermatophyta</taxon>
        <taxon>Magnoliopsida</taxon>
        <taxon>eudicotyledons</taxon>
        <taxon>Gunneridae</taxon>
        <taxon>Pentapetalae</taxon>
        <taxon>rosids</taxon>
        <taxon>malvids</taxon>
        <taxon>Sapindales</taxon>
        <taxon>Rutaceae</taxon>
        <taxon>Aurantioideae</taxon>
        <taxon>Citrus</taxon>
    </lineage>
</organism>
<keyword evidence="4" id="KW-0732">Signal</keyword>
<evidence type="ECO:0000256" key="1">
    <source>
        <dbReference type="ARBA" id="ARBA00008894"/>
    </source>
</evidence>
<dbReference type="AlphaFoldDB" id="A0A2H5QQ53"/>
<dbReference type="InterPro" id="IPR032675">
    <property type="entry name" value="LRR_dom_sf"/>
</dbReference>
<gene>
    <name evidence="7" type="ORF">CUMW_251300</name>
</gene>
<dbReference type="PRINTS" id="PR00364">
    <property type="entry name" value="DISEASERSIST"/>
</dbReference>
<comment type="caution">
    <text evidence="7">The sequence shown here is derived from an EMBL/GenBank/DDBJ whole genome shotgun (WGS) entry which is preliminary data.</text>
</comment>
<dbReference type="PANTHER" id="PTHR33463">
    <property type="entry name" value="NB-ARC DOMAIN-CONTAINING PROTEIN-RELATED"/>
    <property type="match status" value="1"/>
</dbReference>
<reference evidence="7 8" key="1">
    <citation type="journal article" date="2017" name="Front. Genet.">
        <title>Draft sequencing of the heterozygous diploid genome of Satsuma (Citrus unshiu Marc.) using a hybrid assembly approach.</title>
        <authorList>
            <person name="Shimizu T."/>
            <person name="Tanizawa Y."/>
            <person name="Mochizuki T."/>
            <person name="Nagasaki H."/>
            <person name="Yoshioka T."/>
            <person name="Toyoda A."/>
            <person name="Fujiyama A."/>
            <person name="Kaminuma E."/>
            <person name="Nakamura Y."/>
        </authorList>
    </citation>
    <scope>NUCLEOTIDE SEQUENCE [LARGE SCALE GENOMIC DNA]</scope>
    <source>
        <strain evidence="8">cv. Miyagawa wase</strain>
    </source>
</reference>
<feature type="signal peptide" evidence="4">
    <location>
        <begin position="1"/>
        <end position="17"/>
    </location>
</feature>
<dbReference type="SUPFAM" id="SSF52540">
    <property type="entry name" value="P-loop containing nucleoside triphosphate hydrolases"/>
    <property type="match status" value="1"/>
</dbReference>
<name>A0A2H5QQ53_CITUN</name>
<dbReference type="Pfam" id="PF23247">
    <property type="entry name" value="LRR_RPS2"/>
    <property type="match status" value="2"/>
</dbReference>
<evidence type="ECO:0000256" key="2">
    <source>
        <dbReference type="ARBA" id="ARBA00022821"/>
    </source>
</evidence>
<dbReference type="InterPro" id="IPR002182">
    <property type="entry name" value="NB-ARC"/>
</dbReference>
<keyword evidence="3" id="KW-0175">Coiled coil</keyword>
<dbReference type="PANTHER" id="PTHR33463:SF198">
    <property type="entry name" value="RPP4C3"/>
    <property type="match status" value="1"/>
</dbReference>
<dbReference type="InterPro" id="IPR057135">
    <property type="entry name" value="At4g27190-like_LRR"/>
</dbReference>
<dbReference type="Proteomes" id="UP000236630">
    <property type="component" value="Unassembled WGS sequence"/>
</dbReference>
<evidence type="ECO:0000256" key="4">
    <source>
        <dbReference type="SAM" id="SignalP"/>
    </source>
</evidence>
<dbReference type="Gene3D" id="3.40.50.300">
    <property type="entry name" value="P-loop containing nucleotide triphosphate hydrolases"/>
    <property type="match status" value="1"/>
</dbReference>
<feature type="coiled-coil region" evidence="3">
    <location>
        <begin position="29"/>
        <end position="70"/>
    </location>
</feature>
<dbReference type="STRING" id="55188.A0A2H5QQ53"/>
<proteinExistence type="inferred from homology"/>
<sequence>MLEIIVTLVLELVKCLAPPTERQLVYLRKRNYNANLENLKTEMEKLKVERTSIQRRVSEAKEKGEEIEEKVEKWLVSADSIIDRAAKFIEDEESTNKCCLKGLCPNLKTRYQLSKKAETEVKVLVEHGEEVKKFDIVSHRNIPEEIWLKSNKGYEAFESRVSTLKSIQNALTDVNVSIIGVYGMGGIGKTTLVKEFARQAREKKLFDRVVFSENDENDQFGVPAQQPLFSFKKILPNLEGLALSGKDITMILQDDFPQHLFGSLKRLRVGDDDLACFPLGLLEKFHNLEFLFLSDCSYEVVFSNEGYLETHARKLALIKRLDLTRLNHLQQLWKHDSKQPDFIFQHLEILRAYHCQNLLSLLPSSSVSFRNLTRLQAFACKKLMNLLISSTAKTLDRLVSLRVFGCPAMTEIIISDEDETANLKEEIVFSKLSALSLFDLDSLTSFSSGNYAFKLPSLQDLWVIGCPKMKIFTKGELSTPLRLNVWYGMSDDKLRWSNNDLNTIIQQLHQEKVRLLEGSSPYSSQY</sequence>
<accession>A0A2H5QQ53</accession>
<feature type="domain" description="Disease resistance protein At4g27190-like leucine-rich repeats" evidence="6">
    <location>
        <begin position="238"/>
        <end position="365"/>
    </location>
</feature>
<protein>
    <submittedName>
        <fullName evidence="7">Uncharacterized protein</fullName>
    </submittedName>
</protein>
<dbReference type="Gene3D" id="3.80.10.10">
    <property type="entry name" value="Ribonuclease Inhibitor"/>
    <property type="match status" value="1"/>
</dbReference>
<dbReference type="InterPro" id="IPR050905">
    <property type="entry name" value="Plant_NBS-LRR"/>
</dbReference>